<organism evidence="2 3">
    <name type="scientific">Erwinia persicina</name>
    <dbReference type="NCBI Taxonomy" id="55211"/>
    <lineage>
        <taxon>Bacteria</taxon>
        <taxon>Pseudomonadati</taxon>
        <taxon>Pseudomonadota</taxon>
        <taxon>Gammaproteobacteria</taxon>
        <taxon>Enterobacterales</taxon>
        <taxon>Erwiniaceae</taxon>
        <taxon>Erwinia</taxon>
    </lineage>
</organism>
<accession>A0ABR9A083</accession>
<dbReference type="EMBL" id="JACYNN010000028">
    <property type="protein sequence ID" value="MBD8108939.1"/>
    <property type="molecule type" value="Genomic_DNA"/>
</dbReference>
<protein>
    <recommendedName>
        <fullName evidence="4">Conjugal transfer protein TraS</fullName>
    </recommendedName>
</protein>
<feature type="transmembrane region" description="Helical" evidence="1">
    <location>
        <begin position="124"/>
        <end position="145"/>
    </location>
</feature>
<feature type="transmembrane region" description="Helical" evidence="1">
    <location>
        <begin position="35"/>
        <end position="54"/>
    </location>
</feature>
<keyword evidence="1" id="KW-0812">Transmembrane</keyword>
<keyword evidence="1" id="KW-1133">Transmembrane helix</keyword>
<evidence type="ECO:0000256" key="1">
    <source>
        <dbReference type="SAM" id="Phobius"/>
    </source>
</evidence>
<keyword evidence="3" id="KW-1185">Reference proteome</keyword>
<dbReference type="RefSeq" id="WP_191931245.1">
    <property type="nucleotide sequence ID" value="NZ_JACYNM010000028.1"/>
</dbReference>
<comment type="caution">
    <text evidence="2">The sequence shown here is derived from an EMBL/GenBank/DDBJ whole genome shotgun (WGS) entry which is preliminary data.</text>
</comment>
<gene>
    <name evidence="2" type="ORF">IFT93_21435</name>
</gene>
<feature type="transmembrane region" description="Helical" evidence="1">
    <location>
        <begin position="151"/>
        <end position="173"/>
    </location>
</feature>
<reference evidence="2 3" key="1">
    <citation type="journal article" date="2020" name="FEMS Microbiol. Ecol.">
        <title>Temporal dynamics of bacterial communities during seed development and maturation.</title>
        <authorList>
            <person name="Chesneau G."/>
            <person name="Torres-Cortes G."/>
            <person name="Briand M."/>
            <person name="Darrasse A."/>
            <person name="Preveaux A."/>
            <person name="Marais C."/>
            <person name="Jacques M.A."/>
            <person name="Shade A."/>
            <person name="Barret M."/>
        </authorList>
    </citation>
    <scope>NUCLEOTIDE SEQUENCE [LARGE SCALE GENOMIC DNA]</scope>
    <source>
        <strain evidence="2 3">CFBP13732</strain>
    </source>
</reference>
<keyword evidence="1" id="KW-0472">Membrane</keyword>
<dbReference type="Proteomes" id="UP000661012">
    <property type="component" value="Unassembled WGS sequence"/>
</dbReference>
<evidence type="ECO:0000313" key="3">
    <source>
        <dbReference type="Proteomes" id="UP000661012"/>
    </source>
</evidence>
<proteinExistence type="predicted"/>
<sequence>MDRIEVKNDVNMVLDRIEKGQWTLPSSTQALKSSALYPMSWLLFYSTALAWIVMSFTPPTDDPWINPLMHYLGLMLAFGVFTALLAVAITGVFYGQALVFFALKEPARKQSIVIRSLTLRFKRTGCFFTLVNFGYAIICIIDPNAFYGAPVMMLISLIVMQIIINCGVARYGIGPLMQKLSALVKKI</sequence>
<feature type="transmembrane region" description="Helical" evidence="1">
    <location>
        <begin position="74"/>
        <end position="103"/>
    </location>
</feature>
<evidence type="ECO:0000313" key="2">
    <source>
        <dbReference type="EMBL" id="MBD8108939.1"/>
    </source>
</evidence>
<evidence type="ECO:0008006" key="4">
    <source>
        <dbReference type="Google" id="ProtNLM"/>
    </source>
</evidence>
<name>A0ABR9A083_9GAMM</name>